<proteinExistence type="predicted"/>
<accession>A0A7K3QUE9</accession>
<keyword evidence="1" id="KW-0812">Transmembrane</keyword>
<protein>
    <submittedName>
        <fullName evidence="2">Uncharacterized protein</fullName>
    </submittedName>
</protein>
<name>A0A7K3QUE9_9ACTN</name>
<dbReference type="Proteomes" id="UP000470520">
    <property type="component" value="Unassembled WGS sequence"/>
</dbReference>
<reference evidence="2 3" key="1">
    <citation type="submission" date="2020-01" db="EMBL/GenBank/DDBJ databases">
        <title>Insect and environment-associated Actinomycetes.</title>
        <authorList>
            <person name="Currrie C."/>
            <person name="Chevrette M."/>
            <person name="Carlson C."/>
            <person name="Stubbendieck R."/>
            <person name="Wendt-Pienkowski E."/>
        </authorList>
    </citation>
    <scope>NUCLEOTIDE SEQUENCE [LARGE SCALE GENOMIC DNA]</scope>
    <source>
        <strain evidence="2 3">SID7754</strain>
    </source>
</reference>
<evidence type="ECO:0000256" key="1">
    <source>
        <dbReference type="SAM" id="Phobius"/>
    </source>
</evidence>
<dbReference type="RefSeq" id="WP_164189911.1">
    <property type="nucleotide sequence ID" value="NZ_JAAGMR010000206.1"/>
</dbReference>
<gene>
    <name evidence="2" type="ORF">G3I21_17835</name>
</gene>
<evidence type="ECO:0000313" key="2">
    <source>
        <dbReference type="EMBL" id="NEB93527.1"/>
    </source>
</evidence>
<keyword evidence="1" id="KW-1133">Transmembrane helix</keyword>
<dbReference type="AlphaFoldDB" id="A0A7K3QUE9"/>
<organism evidence="2 3">
    <name type="scientific">Streptomyces bauhiniae</name>
    <dbReference type="NCBI Taxonomy" id="2340725"/>
    <lineage>
        <taxon>Bacteria</taxon>
        <taxon>Bacillati</taxon>
        <taxon>Actinomycetota</taxon>
        <taxon>Actinomycetes</taxon>
        <taxon>Kitasatosporales</taxon>
        <taxon>Streptomycetaceae</taxon>
        <taxon>Streptomyces</taxon>
    </lineage>
</organism>
<dbReference type="EMBL" id="JAAGMR010000206">
    <property type="protein sequence ID" value="NEB93527.1"/>
    <property type="molecule type" value="Genomic_DNA"/>
</dbReference>
<keyword evidence="1" id="KW-0472">Membrane</keyword>
<evidence type="ECO:0000313" key="3">
    <source>
        <dbReference type="Proteomes" id="UP000470520"/>
    </source>
</evidence>
<sequence>MQGRVNGNAVLGISLSLFVVTFFTAGPDVEDLSVRTVGIIAVWAVACSLVALALVWAYTASRNTK</sequence>
<comment type="caution">
    <text evidence="2">The sequence shown here is derived from an EMBL/GenBank/DDBJ whole genome shotgun (WGS) entry which is preliminary data.</text>
</comment>
<feature type="transmembrane region" description="Helical" evidence="1">
    <location>
        <begin position="37"/>
        <end position="59"/>
    </location>
</feature>
<feature type="transmembrane region" description="Helical" evidence="1">
    <location>
        <begin position="7"/>
        <end position="25"/>
    </location>
</feature>